<dbReference type="InterPro" id="IPR055417">
    <property type="entry name" value="UFD1_N1"/>
</dbReference>
<dbReference type="Pfam" id="PF23580">
    <property type="entry name" value="Znf_XAF1_N"/>
    <property type="match status" value="1"/>
</dbReference>
<comment type="similarity">
    <text evidence="1">Belongs to the UFD1 family.</text>
</comment>
<comment type="caution">
    <text evidence="7">The sequence shown here is derived from an EMBL/GenBank/DDBJ whole genome shotgun (WGS) entry which is preliminary data.</text>
</comment>
<dbReference type="Gene3D" id="2.40.40.50">
    <property type="entry name" value="Ubiquitin fusion degradation protein UFD1, N-terminal domain"/>
    <property type="match status" value="1"/>
</dbReference>
<dbReference type="GO" id="GO:0031593">
    <property type="term" value="F:polyubiquitin modification-dependent protein binding"/>
    <property type="evidence" value="ECO:0007669"/>
    <property type="project" value="TreeGrafter"/>
</dbReference>
<feature type="domain" description="Ubiquitin-protein ligase E3A N-terminal zinc-binding" evidence="4">
    <location>
        <begin position="660"/>
        <end position="686"/>
    </location>
</feature>
<name>A0AAN7W7B1_9PEZI</name>
<dbReference type="InterPro" id="IPR042556">
    <property type="entry name" value="AZUL_sf"/>
</dbReference>
<evidence type="ECO:0000313" key="7">
    <source>
        <dbReference type="EMBL" id="KAK5698046.1"/>
    </source>
</evidence>
<dbReference type="InterPro" id="IPR042299">
    <property type="entry name" value="Ufd1-like_Nn"/>
</dbReference>
<evidence type="ECO:0008006" key="9">
    <source>
        <dbReference type="Google" id="ProtNLM"/>
    </source>
</evidence>
<evidence type="ECO:0000259" key="5">
    <source>
        <dbReference type="Pfam" id="PF24503"/>
    </source>
</evidence>
<evidence type="ECO:0000259" key="3">
    <source>
        <dbReference type="Pfam" id="PF03152"/>
    </source>
</evidence>
<protein>
    <recommendedName>
        <fullName evidence="9">Ubiquitin-protein ligase E3A N-terminal zinc-binding domain-containing protein</fullName>
    </recommendedName>
</protein>
<dbReference type="InterPro" id="IPR032353">
    <property type="entry name" value="AZUL"/>
</dbReference>
<dbReference type="PANTHER" id="PTHR12555">
    <property type="entry name" value="UBIQUITIN FUSION DEGRADATON PROTEIN 1"/>
    <property type="match status" value="1"/>
</dbReference>
<dbReference type="Gene3D" id="3.10.330.10">
    <property type="match status" value="1"/>
</dbReference>
<dbReference type="Pfam" id="PF24842">
    <property type="entry name" value="UFD1_N2"/>
    <property type="match status" value="1"/>
</dbReference>
<dbReference type="InterPro" id="IPR056012">
    <property type="entry name" value="DUF7590"/>
</dbReference>
<feature type="domain" description="Ubiquitin fusion degradation protein UFD1 N-terminal subdomain 2" evidence="6">
    <location>
        <begin position="163"/>
        <end position="244"/>
    </location>
</feature>
<evidence type="ECO:0000256" key="1">
    <source>
        <dbReference type="ARBA" id="ARBA00006043"/>
    </source>
</evidence>
<evidence type="ECO:0000259" key="4">
    <source>
        <dbReference type="Pfam" id="PF16558"/>
    </source>
</evidence>
<dbReference type="EMBL" id="JAVRQU010000010">
    <property type="protein sequence ID" value="KAK5698046.1"/>
    <property type="molecule type" value="Genomic_DNA"/>
</dbReference>
<accession>A0AAN7W7B1</accession>
<dbReference type="Pfam" id="PF03152">
    <property type="entry name" value="UFD1_N1"/>
    <property type="match status" value="1"/>
</dbReference>
<dbReference type="Pfam" id="PF24503">
    <property type="entry name" value="DUF7590"/>
    <property type="match status" value="1"/>
</dbReference>
<dbReference type="Gene3D" id="6.10.130.10">
    <property type="entry name" value="Ubiquitin-protein ligase E3A, N-terminal zinc-binding domain (AZUL)"/>
    <property type="match status" value="1"/>
</dbReference>
<dbReference type="InterPro" id="IPR055418">
    <property type="entry name" value="UFD1_N2"/>
</dbReference>
<organism evidence="7 8">
    <name type="scientific">Elasticomyces elasticus</name>
    <dbReference type="NCBI Taxonomy" id="574655"/>
    <lineage>
        <taxon>Eukaryota</taxon>
        <taxon>Fungi</taxon>
        <taxon>Dikarya</taxon>
        <taxon>Ascomycota</taxon>
        <taxon>Pezizomycotina</taxon>
        <taxon>Dothideomycetes</taxon>
        <taxon>Dothideomycetidae</taxon>
        <taxon>Mycosphaerellales</taxon>
        <taxon>Teratosphaeriaceae</taxon>
        <taxon>Elasticomyces</taxon>
    </lineage>
</organism>
<feature type="domain" description="DUF7590" evidence="5">
    <location>
        <begin position="270"/>
        <end position="398"/>
    </location>
</feature>
<dbReference type="Proteomes" id="UP001310594">
    <property type="component" value="Unassembled WGS sequence"/>
</dbReference>
<proteinExistence type="inferred from homology"/>
<reference evidence="7" key="1">
    <citation type="submission" date="2023-08" db="EMBL/GenBank/DDBJ databases">
        <title>Black Yeasts Isolated from many extreme environments.</title>
        <authorList>
            <person name="Coleine C."/>
            <person name="Stajich J.E."/>
            <person name="Selbmann L."/>
        </authorList>
    </citation>
    <scope>NUCLEOTIDE SEQUENCE</scope>
    <source>
        <strain evidence="7">CCFEE 5810</strain>
    </source>
</reference>
<dbReference type="AlphaFoldDB" id="A0AAN7W7B1"/>
<dbReference type="GO" id="GO:0034098">
    <property type="term" value="C:VCP-NPL4-UFD1 AAA ATPase complex"/>
    <property type="evidence" value="ECO:0007669"/>
    <property type="project" value="TreeGrafter"/>
</dbReference>
<evidence type="ECO:0000313" key="8">
    <source>
        <dbReference type="Proteomes" id="UP001310594"/>
    </source>
</evidence>
<dbReference type="GO" id="GO:0036503">
    <property type="term" value="P:ERAD pathway"/>
    <property type="evidence" value="ECO:0007669"/>
    <property type="project" value="TreeGrafter"/>
</dbReference>
<dbReference type="Pfam" id="PF16558">
    <property type="entry name" value="AZUL"/>
    <property type="match status" value="1"/>
</dbReference>
<evidence type="ECO:0000256" key="2">
    <source>
        <dbReference type="ARBA" id="ARBA00022786"/>
    </source>
</evidence>
<dbReference type="PANTHER" id="PTHR12555:SF15">
    <property type="entry name" value="FUSION DEGRADATION PROTEIN (UFD1), PUTATIVE (AFU_ORTHOLOGUE AFUA_4G04640)-RELATED"/>
    <property type="match status" value="1"/>
</dbReference>
<sequence length="780" mass="86838">MTEQPTLKWSAQYTLSHNHHTILSGDKILLPPSALEALLFASSNLAAETVRSNLPTYDPYNSATYSAYRQAESQYNDQRQQLPYPLTFRLVNPENGRVVYAGIREFSAEEGEVVLSTFLRETLGLKEDDGSKEDPMVIYGEDDSVANGHAGQSITIHAKQLPKGTYVKLRPLEAGYNPEDWKALLEQYLRQHYTTLTNGEVLVVPGGRGMGGKKEEFRFLVDGFKPDVDGICVVDTDLEVDIEALNEEQARETLKRIAARMTKALGTDQGSSPGGELDIFKAQEGQVLPGEYVDYHLSSWSKTQPLELELSMSDEDDDLDLLVNPLSATQRGKPRLDESVFADFDGRPRKRIRLETSNVEVEHAEALYVSVHAFSSAQTNGTEASQARPRHFTLRARHPDVQDRPTDAPAVSSEVPPNEGDLRCKNCHQWIPGRTMMLHENFCLRNNILCPKGCGQVFQKRSPAFEQHWHCPHDTAYGNTALSHQKHDTLFHPPEVLRCSDCGTQETFSSIPALAHHRTSTCPAKLILCRFCHLEVPQEGDPDVPNAEALLSGLTPHELADGARTTECHLCSKIVRLRDMEIHLRNHDLDRFSRLPPQPCRNVNCGRTLDVCSKSGDTRAGSRMGQGPGNDVGLCSVCYGPLYVSMHDPEGKALRRRIERRYLQQLVTGCGKKWCRNEYCKTGRANSSIEGTISTKDALPMVKPWLEGLSQTTPLHFCTDEKSQRQRATAGMLAAEDGGPTGKGGYALEWCIGALEAEGGDLDGARLWLKNWAPTRVERR</sequence>
<dbReference type="InterPro" id="IPR004854">
    <property type="entry name" value="Ufd1-like"/>
</dbReference>
<evidence type="ECO:0000259" key="6">
    <source>
        <dbReference type="Pfam" id="PF24842"/>
    </source>
</evidence>
<gene>
    <name evidence="7" type="ORF">LTR97_007006</name>
</gene>
<feature type="domain" description="Ubiquitin fusion degradation protein UFD1 N-terminal subdomain 1" evidence="3">
    <location>
        <begin position="79"/>
        <end position="129"/>
    </location>
</feature>
<dbReference type="GO" id="GO:0006511">
    <property type="term" value="P:ubiquitin-dependent protein catabolic process"/>
    <property type="evidence" value="ECO:0007669"/>
    <property type="project" value="InterPro"/>
</dbReference>
<keyword evidence="2" id="KW-0833">Ubl conjugation pathway</keyword>